<dbReference type="EMBL" id="CP002209">
    <property type="protein sequence ID" value="ADN76156.1"/>
    <property type="molecule type" value="Genomic_DNA"/>
</dbReference>
<proteinExistence type="predicted"/>
<evidence type="ECO:0000313" key="1">
    <source>
        <dbReference type="EMBL" id="ADN76156.1"/>
    </source>
</evidence>
<sequence>MNWQAMVDSLTPELVARLQAGVETGKWPDGTVLSEQQRDSAMQAVIAWQAKHANQDQHLTVGPDGNIIHLSKAELKRQFKEAPLARIKPE</sequence>
<gene>
    <name evidence="1" type="ordered locus">Fbal_1953</name>
</gene>
<dbReference type="KEGG" id="fbl:Fbal_1953"/>
<keyword evidence="2" id="KW-1185">Reference proteome</keyword>
<dbReference type="RefSeq" id="WP_013345462.1">
    <property type="nucleotide sequence ID" value="NC_014541.1"/>
</dbReference>
<dbReference type="GeneID" id="67182164"/>
<organism evidence="1 2">
    <name type="scientific">Ferrimonas balearica (strain DSM 9799 / CCM 4581 / KCTC 23876 / PAT)</name>
    <dbReference type="NCBI Taxonomy" id="550540"/>
    <lineage>
        <taxon>Bacteria</taxon>
        <taxon>Pseudomonadati</taxon>
        <taxon>Pseudomonadota</taxon>
        <taxon>Gammaproteobacteria</taxon>
        <taxon>Alteromonadales</taxon>
        <taxon>Ferrimonadaceae</taxon>
        <taxon>Ferrimonas</taxon>
    </lineage>
</organism>
<reference evidence="1 2" key="1">
    <citation type="journal article" date="2010" name="Stand. Genomic Sci.">
        <title>Complete genome sequence of Ferrimonas balearica type strain (PAT).</title>
        <authorList>
            <person name="Nolan M."/>
            <person name="Sikorski J."/>
            <person name="Davenport K."/>
            <person name="Lucas S."/>
            <person name="Glavina Del Rio T."/>
            <person name="Tice H."/>
            <person name="Cheng J."/>
            <person name="Goodwin L."/>
            <person name="Pitluck S."/>
            <person name="Liolios K."/>
            <person name="Ivanova N."/>
            <person name="Mavromatis K."/>
            <person name="Ovchinnikova G."/>
            <person name="Pati A."/>
            <person name="Chen A."/>
            <person name="Palaniappan K."/>
            <person name="Land M."/>
            <person name="Hauser L."/>
            <person name="Chang Y."/>
            <person name="Jeffries C."/>
            <person name="Tapia R."/>
            <person name="Brettin T."/>
            <person name="Detter J."/>
            <person name="Han C."/>
            <person name="Yasawong M."/>
            <person name="Rohde M."/>
            <person name="Tindall B."/>
            <person name="Goker M."/>
            <person name="Woyke T."/>
            <person name="Bristow J."/>
            <person name="Eisen J."/>
            <person name="Markowitz V."/>
            <person name="Hugenholtz P."/>
            <person name="Kyrpides N."/>
            <person name="Klenk H."/>
            <person name="Lapidus A."/>
        </authorList>
    </citation>
    <scope>NUCLEOTIDE SEQUENCE [LARGE SCALE GENOMIC DNA]</scope>
    <source>
        <strain evidence="2">DSM 9799 / CCM 4581 / KCTC 23876 / PAT</strain>
    </source>
</reference>
<dbReference type="HOGENOM" id="CLU_150108_0_1_6"/>
<dbReference type="OrthoDB" id="5616307at2"/>
<dbReference type="AlphaFoldDB" id="E1STP3"/>
<dbReference type="InterPro" id="IPR009749">
    <property type="entry name" value="DUF1315"/>
</dbReference>
<dbReference type="eggNOG" id="COG3139">
    <property type="taxonomic scope" value="Bacteria"/>
</dbReference>
<evidence type="ECO:0000313" key="2">
    <source>
        <dbReference type="Proteomes" id="UP000006683"/>
    </source>
</evidence>
<protein>
    <submittedName>
        <fullName evidence="1">Uncharacterized protein</fullName>
    </submittedName>
</protein>
<accession>E1STP3</accession>
<name>E1STP3_FERBD</name>
<dbReference type="Proteomes" id="UP000006683">
    <property type="component" value="Chromosome"/>
</dbReference>
<dbReference type="STRING" id="550540.Fbal_1953"/>
<dbReference type="Pfam" id="PF07023">
    <property type="entry name" value="DUF1315"/>
    <property type="match status" value="1"/>
</dbReference>